<name>A0A2P2QF00_RHIMU</name>
<organism evidence="1">
    <name type="scientific">Rhizophora mucronata</name>
    <name type="common">Asiatic mangrove</name>
    <dbReference type="NCBI Taxonomy" id="61149"/>
    <lineage>
        <taxon>Eukaryota</taxon>
        <taxon>Viridiplantae</taxon>
        <taxon>Streptophyta</taxon>
        <taxon>Embryophyta</taxon>
        <taxon>Tracheophyta</taxon>
        <taxon>Spermatophyta</taxon>
        <taxon>Magnoliopsida</taxon>
        <taxon>eudicotyledons</taxon>
        <taxon>Gunneridae</taxon>
        <taxon>Pentapetalae</taxon>
        <taxon>rosids</taxon>
        <taxon>fabids</taxon>
        <taxon>Malpighiales</taxon>
        <taxon>Rhizophoraceae</taxon>
        <taxon>Rhizophora</taxon>
    </lineage>
</organism>
<evidence type="ECO:0000313" key="1">
    <source>
        <dbReference type="EMBL" id="MBX65515.1"/>
    </source>
</evidence>
<dbReference type="EMBL" id="GGEC01085031">
    <property type="protein sequence ID" value="MBX65515.1"/>
    <property type="molecule type" value="Transcribed_RNA"/>
</dbReference>
<accession>A0A2P2QF00</accession>
<reference evidence="1" key="1">
    <citation type="submission" date="2018-02" db="EMBL/GenBank/DDBJ databases">
        <title>Rhizophora mucronata_Transcriptome.</title>
        <authorList>
            <person name="Meera S.P."/>
            <person name="Sreeshan A."/>
            <person name="Augustine A."/>
        </authorList>
    </citation>
    <scope>NUCLEOTIDE SEQUENCE</scope>
    <source>
        <tissue evidence="1">Leaf</tissue>
    </source>
</reference>
<proteinExistence type="predicted"/>
<dbReference type="AlphaFoldDB" id="A0A2P2QF00"/>
<sequence length="29" mass="3461">MILLVLILIHQSFINVKHINFHIVITDIY</sequence>
<protein>
    <submittedName>
        <fullName evidence="1">Uncharacterized protein</fullName>
    </submittedName>
</protein>